<evidence type="ECO:0000256" key="3">
    <source>
        <dbReference type="SAM" id="MobiDB-lite"/>
    </source>
</evidence>
<dbReference type="InterPro" id="IPR051201">
    <property type="entry name" value="Chloro_Bact_Ser_Proteases"/>
</dbReference>
<sequence>MTNRHPEHEPYTQPSWTPPTPAFGPRPEPAPAKTGWSLRRRAAAVAAAAALAVGAGGAGAAIGVAAAGPGAARPVAVTGASTGSGTTARVAAAVQPSVVSIDTGSGSGSGVVLRADGTILTNAHVVSGADQVTVKFSDGRTARARVLGTDAARDIAVIKAAGVSGLTPVTFGDSDAVRVGDPVLAIGSPLGLDGSVTSGIVSALGRSIQEGDSGGNESLPPFLRDRTTRRQQAVIEDAIQTDAAINPGNSGGALVDGAGRLIGINTAIATSGGGSGSIGVGFAIPANDARKVAEQIIARAGT</sequence>
<dbReference type="PANTHER" id="PTHR43343:SF3">
    <property type="entry name" value="PROTEASE DO-LIKE 8, CHLOROPLASTIC"/>
    <property type="match status" value="1"/>
</dbReference>
<dbReference type="Pfam" id="PF13365">
    <property type="entry name" value="Trypsin_2"/>
    <property type="match status" value="1"/>
</dbReference>
<dbReference type="PRINTS" id="PR00834">
    <property type="entry name" value="PROTEASES2C"/>
</dbReference>
<dbReference type="EMBL" id="JACJIA010000012">
    <property type="protein sequence ID" value="MBA8955492.1"/>
    <property type="molecule type" value="Genomic_DNA"/>
</dbReference>
<feature type="compositionally biased region" description="Basic and acidic residues" evidence="3">
    <location>
        <begin position="1"/>
        <end position="10"/>
    </location>
</feature>
<dbReference type="EC" id="3.4.21.-" evidence="4"/>
<dbReference type="AlphaFoldDB" id="A0A7W3LWE4"/>
<dbReference type="PANTHER" id="PTHR43343">
    <property type="entry name" value="PEPTIDASE S12"/>
    <property type="match status" value="1"/>
</dbReference>
<dbReference type="Proteomes" id="UP000572680">
    <property type="component" value="Unassembled WGS sequence"/>
</dbReference>
<proteinExistence type="predicted"/>
<name>A0A7W3LWE4_ACTNM</name>
<evidence type="ECO:0000313" key="4">
    <source>
        <dbReference type="EMBL" id="MBA8955492.1"/>
    </source>
</evidence>
<feature type="compositionally biased region" description="Pro residues" evidence="3">
    <location>
        <begin position="16"/>
        <end position="30"/>
    </location>
</feature>
<evidence type="ECO:0000256" key="1">
    <source>
        <dbReference type="ARBA" id="ARBA00022670"/>
    </source>
</evidence>
<feature type="region of interest" description="Disordered" evidence="3">
    <location>
        <begin position="1"/>
        <end position="33"/>
    </location>
</feature>
<dbReference type="RefSeq" id="WP_182847493.1">
    <property type="nucleotide sequence ID" value="NZ_JACJIA010000012.1"/>
</dbReference>
<protein>
    <submittedName>
        <fullName evidence="4">Putative serine protease PepD</fullName>
        <ecNumber evidence="4">3.4.21.-</ecNumber>
    </submittedName>
</protein>
<dbReference type="SUPFAM" id="SSF50494">
    <property type="entry name" value="Trypsin-like serine proteases"/>
    <property type="match status" value="1"/>
</dbReference>
<dbReference type="Gene3D" id="2.40.10.120">
    <property type="match status" value="1"/>
</dbReference>
<keyword evidence="1 4" id="KW-0645">Protease</keyword>
<accession>A0A7W3LWE4</accession>
<reference evidence="4 5" key="1">
    <citation type="submission" date="2020-08" db="EMBL/GenBank/DDBJ databases">
        <title>Genomic Encyclopedia of Type Strains, Phase IV (KMG-IV): sequencing the most valuable type-strain genomes for metagenomic binning, comparative biology and taxonomic classification.</title>
        <authorList>
            <person name="Goeker M."/>
        </authorList>
    </citation>
    <scope>NUCLEOTIDE SEQUENCE [LARGE SCALE GENOMIC DNA]</scope>
    <source>
        <strain evidence="4 5">DSM 44197</strain>
    </source>
</reference>
<organism evidence="4 5">
    <name type="scientific">Actinomadura namibiensis</name>
    <dbReference type="NCBI Taxonomy" id="182080"/>
    <lineage>
        <taxon>Bacteria</taxon>
        <taxon>Bacillati</taxon>
        <taxon>Actinomycetota</taxon>
        <taxon>Actinomycetes</taxon>
        <taxon>Streptosporangiales</taxon>
        <taxon>Thermomonosporaceae</taxon>
        <taxon>Actinomadura</taxon>
    </lineage>
</organism>
<comment type="caution">
    <text evidence="4">The sequence shown here is derived from an EMBL/GenBank/DDBJ whole genome shotgun (WGS) entry which is preliminary data.</text>
</comment>
<dbReference type="GO" id="GO:0004252">
    <property type="term" value="F:serine-type endopeptidase activity"/>
    <property type="evidence" value="ECO:0007669"/>
    <property type="project" value="InterPro"/>
</dbReference>
<evidence type="ECO:0000256" key="2">
    <source>
        <dbReference type="ARBA" id="ARBA00022801"/>
    </source>
</evidence>
<dbReference type="InterPro" id="IPR009003">
    <property type="entry name" value="Peptidase_S1_PA"/>
</dbReference>
<gene>
    <name evidence="4" type="ORF">HNR61_007168</name>
</gene>
<dbReference type="InterPro" id="IPR001940">
    <property type="entry name" value="Peptidase_S1C"/>
</dbReference>
<keyword evidence="5" id="KW-1185">Reference proteome</keyword>
<keyword evidence="2 4" id="KW-0378">Hydrolase</keyword>
<evidence type="ECO:0000313" key="5">
    <source>
        <dbReference type="Proteomes" id="UP000572680"/>
    </source>
</evidence>
<dbReference type="GO" id="GO:0006508">
    <property type="term" value="P:proteolysis"/>
    <property type="evidence" value="ECO:0007669"/>
    <property type="project" value="UniProtKB-KW"/>
</dbReference>